<evidence type="ECO:0000259" key="13">
    <source>
        <dbReference type="Pfam" id="PF01370"/>
    </source>
</evidence>
<dbReference type="FunCoup" id="A0A6P8I7Z2">
    <property type="interactions" value="734"/>
</dbReference>
<name>A0A6P8I7Z2_ACTTE</name>
<dbReference type="SUPFAM" id="SSF51735">
    <property type="entry name" value="NAD(P)-binding Rossmann-fold domains"/>
    <property type="match status" value="1"/>
</dbReference>
<keyword evidence="4" id="KW-0560">Oxidoreductase</keyword>
<dbReference type="KEGG" id="aten:116299613"/>
<dbReference type="Pfam" id="PF01370">
    <property type="entry name" value="Epimerase"/>
    <property type="match status" value="1"/>
</dbReference>
<evidence type="ECO:0000256" key="7">
    <source>
        <dbReference type="ARBA" id="ARBA00039153"/>
    </source>
</evidence>
<evidence type="ECO:0000256" key="10">
    <source>
        <dbReference type="ARBA" id="ARBA00042518"/>
    </source>
</evidence>
<dbReference type="GO" id="GO:0005737">
    <property type="term" value="C:cytoplasm"/>
    <property type="evidence" value="ECO:0007669"/>
    <property type="project" value="TreeGrafter"/>
</dbReference>
<dbReference type="PANTHER" id="PTHR15104">
    <property type="entry name" value="DIHYDROPTERIDINE REDUCTASE"/>
    <property type="match status" value="1"/>
</dbReference>
<dbReference type="AlphaFoldDB" id="A0A6P8I7Z2"/>
<dbReference type="FunFam" id="3.40.50.720:FF:000157">
    <property type="entry name" value="Quinoid dihydropteridine reductase"/>
    <property type="match status" value="1"/>
</dbReference>
<proteinExistence type="inferred from homology"/>
<evidence type="ECO:0000256" key="5">
    <source>
        <dbReference type="ARBA" id="ARBA00023007"/>
    </source>
</evidence>
<evidence type="ECO:0000256" key="12">
    <source>
        <dbReference type="ARBA" id="ARBA00047536"/>
    </source>
</evidence>
<evidence type="ECO:0000313" key="15">
    <source>
        <dbReference type="RefSeq" id="XP_031564148.1"/>
    </source>
</evidence>
<dbReference type="GO" id="GO:0070404">
    <property type="term" value="F:NADH binding"/>
    <property type="evidence" value="ECO:0007669"/>
    <property type="project" value="TreeGrafter"/>
</dbReference>
<dbReference type="Gene3D" id="3.40.50.720">
    <property type="entry name" value="NAD(P)-binding Rossmann-like Domain"/>
    <property type="match status" value="1"/>
</dbReference>
<evidence type="ECO:0000256" key="3">
    <source>
        <dbReference type="ARBA" id="ARBA00022857"/>
    </source>
</evidence>
<evidence type="ECO:0000256" key="9">
    <source>
        <dbReference type="ARBA" id="ARBA00041348"/>
    </source>
</evidence>
<comment type="catalytic activity">
    <reaction evidence="12">
        <text>5,6,7,8-tetrahydropteridine + NAD(+) = 6,7-dihydropteridine + NADH + H(+)</text>
        <dbReference type="Rhea" id="RHEA:17869"/>
        <dbReference type="ChEBI" id="CHEBI:15378"/>
        <dbReference type="ChEBI" id="CHEBI:28889"/>
        <dbReference type="ChEBI" id="CHEBI:30156"/>
        <dbReference type="ChEBI" id="CHEBI:57540"/>
        <dbReference type="ChEBI" id="CHEBI:57945"/>
        <dbReference type="EC" id="1.5.1.34"/>
    </reaction>
    <physiologicalReaction direction="right-to-left" evidence="12">
        <dbReference type="Rhea" id="RHEA:17871"/>
    </physiologicalReaction>
</comment>
<dbReference type="InterPro" id="IPR001509">
    <property type="entry name" value="Epimerase_deHydtase"/>
</dbReference>
<accession>A0A6P8I7Z2</accession>
<dbReference type="GO" id="GO:0006559">
    <property type="term" value="P:L-phenylalanine catabolic process"/>
    <property type="evidence" value="ECO:0007669"/>
    <property type="project" value="TreeGrafter"/>
</dbReference>
<evidence type="ECO:0000256" key="6">
    <source>
        <dbReference type="ARBA" id="ARBA00037099"/>
    </source>
</evidence>
<keyword evidence="3" id="KW-0521">NADP</keyword>
<comment type="function">
    <text evidence="6">Catalyzes the conversion of quinonoid dihydrobiopterin into tetrahydrobiopterin.</text>
</comment>
<comment type="similarity">
    <text evidence="1">Belongs to the short-chain dehydrogenases/reductases (SDR) family.</text>
</comment>
<dbReference type="PANTHER" id="PTHR15104:SF0">
    <property type="entry name" value="DIHYDROPTERIDINE REDUCTASE"/>
    <property type="match status" value="1"/>
</dbReference>
<dbReference type="GO" id="GO:0004155">
    <property type="term" value="F:6,7-dihydropteridine reductase activity"/>
    <property type="evidence" value="ECO:0007669"/>
    <property type="project" value="UniProtKB-EC"/>
</dbReference>
<comment type="subunit">
    <text evidence="2">Homodimer.</text>
</comment>
<dbReference type="InterPro" id="IPR020904">
    <property type="entry name" value="Sc_DH/Rdtase_CS"/>
</dbReference>
<evidence type="ECO:0000256" key="2">
    <source>
        <dbReference type="ARBA" id="ARBA00011738"/>
    </source>
</evidence>
<organism evidence="14 15">
    <name type="scientific">Actinia tenebrosa</name>
    <name type="common">Australian red waratah sea anemone</name>
    <dbReference type="NCBI Taxonomy" id="6105"/>
    <lineage>
        <taxon>Eukaryota</taxon>
        <taxon>Metazoa</taxon>
        <taxon>Cnidaria</taxon>
        <taxon>Anthozoa</taxon>
        <taxon>Hexacorallia</taxon>
        <taxon>Actiniaria</taxon>
        <taxon>Actiniidae</taxon>
        <taxon>Actinia</taxon>
    </lineage>
</organism>
<dbReference type="OrthoDB" id="1204at2759"/>
<sequence length="244" mass="25828">MAAAGASSRVLIYGGKGALGASCVTYFKAKNWWVTSIDLFPNEEAHANVIVDSSKSWVEQDQEVQKRVEEVLDGNTLDAIVCVAGGWAGGNAKSKAVVKNADLMFKQSVWTSLISASIAAKHLKNGGLLSLTGAQPSLGGTAGMMGYGMAKAAVHQLVKGLGMEGSGLPPDSTALAILPMTLDTPMNRKNMANADFNQWTPLEYVAELLFEWSEGKNKPATGSLVKLNTKDGKSSWEVYTGCLI</sequence>
<evidence type="ECO:0000256" key="11">
    <source>
        <dbReference type="ARBA" id="ARBA00047429"/>
    </source>
</evidence>
<dbReference type="CDD" id="cd05334">
    <property type="entry name" value="DHPR_SDR_c_like"/>
    <property type="match status" value="1"/>
</dbReference>
<keyword evidence="5" id="KW-0783">Tetrahydrobiopterin biosynthesis</keyword>
<reference evidence="15" key="1">
    <citation type="submission" date="2025-08" db="UniProtKB">
        <authorList>
            <consortium name="RefSeq"/>
        </authorList>
    </citation>
    <scope>IDENTIFICATION</scope>
    <source>
        <tissue evidence="15">Tentacle</tissue>
    </source>
</reference>
<dbReference type="PROSITE" id="PS00061">
    <property type="entry name" value="ADH_SHORT"/>
    <property type="match status" value="1"/>
</dbReference>
<dbReference type="Proteomes" id="UP000515163">
    <property type="component" value="Unplaced"/>
</dbReference>
<evidence type="ECO:0000256" key="4">
    <source>
        <dbReference type="ARBA" id="ARBA00023002"/>
    </source>
</evidence>
<evidence type="ECO:0000256" key="1">
    <source>
        <dbReference type="ARBA" id="ARBA00006484"/>
    </source>
</evidence>
<evidence type="ECO:0000256" key="8">
    <source>
        <dbReference type="ARBA" id="ARBA00039520"/>
    </source>
</evidence>
<keyword evidence="14" id="KW-1185">Reference proteome</keyword>
<comment type="catalytic activity">
    <reaction evidence="11">
        <text>5,6,7,8-tetrahydropteridine + NADP(+) = 6,7-dihydropteridine + NADPH + H(+)</text>
        <dbReference type="Rhea" id="RHEA:17865"/>
        <dbReference type="ChEBI" id="CHEBI:15378"/>
        <dbReference type="ChEBI" id="CHEBI:28889"/>
        <dbReference type="ChEBI" id="CHEBI:30156"/>
        <dbReference type="ChEBI" id="CHEBI:57783"/>
        <dbReference type="ChEBI" id="CHEBI:58349"/>
        <dbReference type="EC" id="1.5.1.34"/>
    </reaction>
    <physiologicalReaction direction="right-to-left" evidence="11">
        <dbReference type="Rhea" id="RHEA:17867"/>
    </physiologicalReaction>
</comment>
<protein>
    <recommendedName>
        <fullName evidence="8">Dihydropteridine reductase</fullName>
        <ecNumber evidence="7">1.5.1.34</ecNumber>
    </recommendedName>
    <alternativeName>
        <fullName evidence="10">HDHPR</fullName>
    </alternativeName>
    <alternativeName>
        <fullName evidence="9">Quinoid dihydropteridine reductase</fullName>
    </alternativeName>
</protein>
<gene>
    <name evidence="15" type="primary">LOC116299613</name>
</gene>
<dbReference type="InterPro" id="IPR036291">
    <property type="entry name" value="NAD(P)-bd_dom_sf"/>
</dbReference>
<evidence type="ECO:0000313" key="14">
    <source>
        <dbReference type="Proteomes" id="UP000515163"/>
    </source>
</evidence>
<feature type="domain" description="NAD-dependent epimerase/dehydratase" evidence="13">
    <location>
        <begin position="10"/>
        <end position="160"/>
    </location>
</feature>
<dbReference type="GO" id="GO:0006729">
    <property type="term" value="P:tetrahydrobiopterin biosynthetic process"/>
    <property type="evidence" value="ECO:0007669"/>
    <property type="project" value="UniProtKB-KW"/>
</dbReference>
<dbReference type="GeneID" id="116299613"/>
<dbReference type="GO" id="GO:0070402">
    <property type="term" value="F:NADPH binding"/>
    <property type="evidence" value="ECO:0007669"/>
    <property type="project" value="TreeGrafter"/>
</dbReference>
<dbReference type="InParanoid" id="A0A6P8I7Z2"/>
<dbReference type="EC" id="1.5.1.34" evidence="7"/>
<dbReference type="RefSeq" id="XP_031564148.1">
    <property type="nucleotide sequence ID" value="XM_031708288.1"/>
</dbReference>